<evidence type="ECO:0000256" key="5">
    <source>
        <dbReference type="ARBA" id="ARBA00022833"/>
    </source>
</evidence>
<evidence type="ECO:0000259" key="11">
    <source>
        <dbReference type="PROSITE" id="PS50157"/>
    </source>
</evidence>
<keyword evidence="5" id="KW-0862">Zinc</keyword>
<feature type="domain" description="C2H2-type" evidence="11">
    <location>
        <begin position="230"/>
        <end position="257"/>
    </location>
</feature>
<feature type="domain" description="C2H2-type" evidence="11">
    <location>
        <begin position="174"/>
        <end position="201"/>
    </location>
</feature>
<dbReference type="Pfam" id="PF00096">
    <property type="entry name" value="zf-C2H2"/>
    <property type="match status" value="7"/>
</dbReference>
<dbReference type="SMART" id="SM00355">
    <property type="entry name" value="ZnF_C2H2"/>
    <property type="match status" value="11"/>
</dbReference>
<accession>A0AAV2PXY6</accession>
<dbReference type="FunFam" id="3.30.160.60:FF:000010">
    <property type="entry name" value="Zinc finger protein 34"/>
    <property type="match status" value="1"/>
</dbReference>
<keyword evidence="7" id="KW-0238">DNA-binding</keyword>
<evidence type="ECO:0000256" key="9">
    <source>
        <dbReference type="ARBA" id="ARBA00023242"/>
    </source>
</evidence>
<dbReference type="PANTHER" id="PTHR47772">
    <property type="entry name" value="ZINC FINGER PROTEIN 200"/>
    <property type="match status" value="1"/>
</dbReference>
<reference evidence="12 13" key="1">
    <citation type="submission" date="2024-05" db="EMBL/GenBank/DDBJ databases">
        <authorList>
            <person name="Wallberg A."/>
        </authorList>
    </citation>
    <scope>NUCLEOTIDE SEQUENCE [LARGE SCALE GENOMIC DNA]</scope>
</reference>
<dbReference type="Pfam" id="PF13894">
    <property type="entry name" value="zf-C2H2_4"/>
    <property type="match status" value="1"/>
</dbReference>
<proteinExistence type="predicted"/>
<dbReference type="EMBL" id="CAXKWB010002069">
    <property type="protein sequence ID" value="CAL4066122.1"/>
    <property type="molecule type" value="Genomic_DNA"/>
</dbReference>
<keyword evidence="13" id="KW-1185">Reference proteome</keyword>
<dbReference type="FunFam" id="3.30.160.60:FF:001119">
    <property type="entry name" value="zinc finger protein 408"/>
    <property type="match status" value="1"/>
</dbReference>
<gene>
    <name evidence="12" type="ORF">MNOR_LOCUS5369</name>
</gene>
<dbReference type="GO" id="GO:0008270">
    <property type="term" value="F:zinc ion binding"/>
    <property type="evidence" value="ECO:0007669"/>
    <property type="project" value="UniProtKB-KW"/>
</dbReference>
<keyword evidence="3" id="KW-0677">Repeat</keyword>
<name>A0AAV2PXY6_MEGNR</name>
<evidence type="ECO:0000313" key="12">
    <source>
        <dbReference type="EMBL" id="CAL4066122.1"/>
    </source>
</evidence>
<keyword evidence="8" id="KW-0804">Transcription</keyword>
<evidence type="ECO:0000256" key="10">
    <source>
        <dbReference type="PROSITE-ProRule" id="PRU00042"/>
    </source>
</evidence>
<dbReference type="FunFam" id="3.30.160.60:FF:000512">
    <property type="entry name" value="zinc finger protein 197 isoform X1"/>
    <property type="match status" value="1"/>
</dbReference>
<keyword evidence="2" id="KW-0479">Metal-binding</keyword>
<evidence type="ECO:0000256" key="8">
    <source>
        <dbReference type="ARBA" id="ARBA00023163"/>
    </source>
</evidence>
<dbReference type="GO" id="GO:0005634">
    <property type="term" value="C:nucleus"/>
    <property type="evidence" value="ECO:0007669"/>
    <property type="project" value="UniProtKB-SubCell"/>
</dbReference>
<keyword evidence="4 10" id="KW-0863">Zinc-finger</keyword>
<organism evidence="12 13">
    <name type="scientific">Meganyctiphanes norvegica</name>
    <name type="common">Northern krill</name>
    <name type="synonym">Thysanopoda norvegica</name>
    <dbReference type="NCBI Taxonomy" id="48144"/>
    <lineage>
        <taxon>Eukaryota</taxon>
        <taxon>Metazoa</taxon>
        <taxon>Ecdysozoa</taxon>
        <taxon>Arthropoda</taxon>
        <taxon>Crustacea</taxon>
        <taxon>Multicrustacea</taxon>
        <taxon>Malacostraca</taxon>
        <taxon>Eumalacostraca</taxon>
        <taxon>Eucarida</taxon>
        <taxon>Euphausiacea</taxon>
        <taxon>Euphausiidae</taxon>
        <taxon>Meganyctiphanes</taxon>
    </lineage>
</organism>
<dbReference type="FunFam" id="3.30.160.60:FF:002343">
    <property type="entry name" value="Zinc finger protein 33A"/>
    <property type="match status" value="1"/>
</dbReference>
<evidence type="ECO:0000256" key="4">
    <source>
        <dbReference type="ARBA" id="ARBA00022771"/>
    </source>
</evidence>
<dbReference type="PROSITE" id="PS50157">
    <property type="entry name" value="ZINC_FINGER_C2H2_2"/>
    <property type="match status" value="9"/>
</dbReference>
<dbReference type="SUPFAM" id="SSF57667">
    <property type="entry name" value="beta-beta-alpha zinc fingers"/>
    <property type="match status" value="6"/>
</dbReference>
<comment type="subcellular location">
    <subcellularLocation>
        <location evidence="1">Nucleus</location>
    </subcellularLocation>
</comment>
<evidence type="ECO:0000313" key="13">
    <source>
        <dbReference type="Proteomes" id="UP001497623"/>
    </source>
</evidence>
<dbReference type="Proteomes" id="UP001497623">
    <property type="component" value="Unassembled WGS sequence"/>
</dbReference>
<dbReference type="PROSITE" id="PS00028">
    <property type="entry name" value="ZINC_FINGER_C2H2_1"/>
    <property type="match status" value="9"/>
</dbReference>
<evidence type="ECO:0000256" key="7">
    <source>
        <dbReference type="ARBA" id="ARBA00023125"/>
    </source>
</evidence>
<dbReference type="GO" id="GO:0006355">
    <property type="term" value="P:regulation of DNA-templated transcription"/>
    <property type="evidence" value="ECO:0007669"/>
    <property type="project" value="UniProtKB-ARBA"/>
</dbReference>
<keyword evidence="9" id="KW-0539">Nucleus</keyword>
<feature type="domain" description="C2H2-type" evidence="11">
    <location>
        <begin position="314"/>
        <end position="342"/>
    </location>
</feature>
<feature type="domain" description="C2H2-type" evidence="11">
    <location>
        <begin position="286"/>
        <end position="313"/>
    </location>
</feature>
<dbReference type="InterPro" id="IPR013087">
    <property type="entry name" value="Znf_C2H2_type"/>
</dbReference>
<evidence type="ECO:0000256" key="3">
    <source>
        <dbReference type="ARBA" id="ARBA00022737"/>
    </source>
</evidence>
<feature type="domain" description="C2H2-type" evidence="11">
    <location>
        <begin position="202"/>
        <end position="229"/>
    </location>
</feature>
<dbReference type="PANTHER" id="PTHR47772:SF12">
    <property type="entry name" value="RB-ASSOCIATED KRAB ZINC FINGER-RELATED"/>
    <property type="match status" value="1"/>
</dbReference>
<feature type="domain" description="C2H2-type" evidence="11">
    <location>
        <begin position="68"/>
        <end position="95"/>
    </location>
</feature>
<keyword evidence="6" id="KW-0805">Transcription regulation</keyword>
<evidence type="ECO:0000256" key="6">
    <source>
        <dbReference type="ARBA" id="ARBA00023015"/>
    </source>
</evidence>
<feature type="domain" description="C2H2-type" evidence="11">
    <location>
        <begin position="373"/>
        <end position="400"/>
    </location>
</feature>
<evidence type="ECO:0000256" key="1">
    <source>
        <dbReference type="ARBA" id="ARBA00004123"/>
    </source>
</evidence>
<dbReference type="AlphaFoldDB" id="A0AAV2PXY6"/>
<dbReference type="GO" id="GO:0003677">
    <property type="term" value="F:DNA binding"/>
    <property type="evidence" value="ECO:0007669"/>
    <property type="project" value="UniProtKB-KW"/>
</dbReference>
<dbReference type="InterPro" id="IPR036236">
    <property type="entry name" value="Znf_C2H2_sf"/>
</dbReference>
<feature type="domain" description="C2H2-type" evidence="11">
    <location>
        <begin position="401"/>
        <end position="428"/>
    </location>
</feature>
<protein>
    <recommendedName>
        <fullName evidence="11">C2H2-type domain-containing protein</fullName>
    </recommendedName>
</protein>
<dbReference type="FunFam" id="3.30.160.60:FF:000030">
    <property type="entry name" value="Zinc finger protein 628"/>
    <property type="match status" value="1"/>
</dbReference>
<dbReference type="InterPro" id="IPR050636">
    <property type="entry name" value="C2H2-ZF_domain-containing"/>
</dbReference>
<evidence type="ECO:0000256" key="2">
    <source>
        <dbReference type="ARBA" id="ARBA00022723"/>
    </source>
</evidence>
<dbReference type="FunFam" id="3.30.160.60:FF:000446">
    <property type="entry name" value="Zinc finger protein"/>
    <property type="match status" value="1"/>
</dbReference>
<feature type="domain" description="C2H2-type" evidence="11">
    <location>
        <begin position="258"/>
        <end position="285"/>
    </location>
</feature>
<dbReference type="Gene3D" id="3.30.160.60">
    <property type="entry name" value="Classic Zinc Finger"/>
    <property type="match status" value="10"/>
</dbReference>
<comment type="caution">
    <text evidence="12">The sequence shown here is derived from an EMBL/GenBank/DDBJ whole genome shotgun (WGS) entry which is preliminary data.</text>
</comment>
<sequence>MDSLNTVNGESNNWNWNKELKLEDNLIEIETNQESQIDPEINIQNIVGEDANVGKISKMSCSNLEKVFSCGECDKSFTRAHALRRHTLIHTGEKPHTCNICGYQGIYALSGHIKTHFPGKTYSDALSAYISYKEMPNIDASRKSCFYHNCKFSTFNEMRLKVHLRTHSHKESKHKCSICDKSYACKKTLVQHQKIHTDENAFHCRQCDKLFSSKSGLTQHMIQHNGEAIFQCTYCAKRFFKKVLLVRHERIHTGEKPYQCLTCGKGFPRKDKLKEHERVHTGEKPYHCDQCEMRFNHKVNLIKHQRTHTGEKPYRCSYCDKCFSQNSTLMQHLSSIHHGELEKPCQFTLSEIGFALEDRLLKHKITHTIEKPYQCNYCDKVFSQNSTLMLHQKMHTEDKPFQCSLCEMLFSMEDHLIKHLRKHNEEIIIYEN</sequence>